<accession>A0A9N8GRH6</accession>
<dbReference type="Pfam" id="PF18932">
    <property type="entry name" value="DUF5681"/>
    <property type="match status" value="1"/>
</dbReference>
<gene>
    <name evidence="3" type="ORF">GHA_01023</name>
    <name evidence="4" type="ORF">TML_01730</name>
</gene>
<dbReference type="AlphaFoldDB" id="A0A9N8GRH6"/>
<dbReference type="InterPro" id="IPR043736">
    <property type="entry name" value="DUF5681"/>
</dbReference>
<proteinExistence type="predicted"/>
<dbReference type="RefSeq" id="WP_181510727.1">
    <property type="nucleotide sequence ID" value="NZ_CAHPQT010000058.1"/>
</dbReference>
<reference evidence="3" key="1">
    <citation type="submission" date="2020-05" db="EMBL/GenBank/DDBJ databases">
        <authorList>
            <person name="Delgado-Blas J."/>
        </authorList>
    </citation>
    <scope>NUCLEOTIDE SEQUENCE</scope>
    <source>
        <strain evidence="3">BB1459</strain>
        <strain evidence="4">BB1480</strain>
    </source>
</reference>
<evidence type="ECO:0000313" key="6">
    <source>
        <dbReference type="Proteomes" id="UP000837205"/>
    </source>
</evidence>
<dbReference type="EMBL" id="CAIIUA010000001">
    <property type="protein sequence ID" value="CAC9189547.1"/>
    <property type="molecule type" value="Genomic_DNA"/>
</dbReference>
<sequence>MPRAPKQPVKQSTAKGRAKTQFQKGRSGNPAGRPPGRMDFDRMIRLWVADHNTEHPDAPLDASGLLKDIGKRASSAKAETVFKALLSHMPKPSIDPINIDDVDLSDLDGLTERLVGQLFGGANPDSIKFALDCVQRLSDIRAAEAERRALEALSK</sequence>
<evidence type="ECO:0000313" key="4">
    <source>
        <dbReference type="EMBL" id="CAC9189547.1"/>
    </source>
</evidence>
<evidence type="ECO:0000313" key="3">
    <source>
        <dbReference type="EMBL" id="CAB5528272.1"/>
    </source>
</evidence>
<keyword evidence="6" id="KW-1185">Reference proteome</keyword>
<evidence type="ECO:0000313" key="5">
    <source>
        <dbReference type="Proteomes" id="UP000834503"/>
    </source>
</evidence>
<organism evidence="3 5">
    <name type="scientific">Citrobacter werkmanii</name>
    <dbReference type="NCBI Taxonomy" id="67827"/>
    <lineage>
        <taxon>Bacteria</taxon>
        <taxon>Pseudomonadati</taxon>
        <taxon>Pseudomonadota</taxon>
        <taxon>Gammaproteobacteria</taxon>
        <taxon>Enterobacterales</taxon>
        <taxon>Enterobacteriaceae</taxon>
        <taxon>Citrobacter</taxon>
        <taxon>Citrobacter freundii complex</taxon>
    </lineage>
</organism>
<comment type="caution">
    <text evidence="3">The sequence shown here is derived from an EMBL/GenBank/DDBJ whole genome shotgun (WGS) entry which is preliminary data.</text>
</comment>
<dbReference type="Proteomes" id="UP000837205">
    <property type="component" value="Unassembled WGS sequence"/>
</dbReference>
<protein>
    <recommendedName>
        <fullName evidence="2">DUF5681 domain-containing protein</fullName>
    </recommendedName>
</protein>
<name>A0A9N8GRH6_9ENTR</name>
<dbReference type="EMBL" id="CAHPQX010000004">
    <property type="protein sequence ID" value="CAB5528272.1"/>
    <property type="molecule type" value="Genomic_DNA"/>
</dbReference>
<feature type="compositionally biased region" description="Polar residues" evidence="1">
    <location>
        <begin position="9"/>
        <end position="26"/>
    </location>
</feature>
<evidence type="ECO:0000256" key="1">
    <source>
        <dbReference type="SAM" id="MobiDB-lite"/>
    </source>
</evidence>
<dbReference type="Proteomes" id="UP000834503">
    <property type="component" value="Unassembled WGS sequence"/>
</dbReference>
<evidence type="ECO:0000259" key="2">
    <source>
        <dbReference type="Pfam" id="PF18932"/>
    </source>
</evidence>
<feature type="region of interest" description="Disordered" evidence="1">
    <location>
        <begin position="1"/>
        <end position="38"/>
    </location>
</feature>
<feature type="domain" description="DUF5681" evidence="2">
    <location>
        <begin position="19"/>
        <end position="86"/>
    </location>
</feature>